<sequence length="260" mass="29641">MSYIIAFVRYTDFTDKEYPVQCFRTDLKLNDIVLVRRTDGQLRFGTVLKLEYLNWDCKGFIICKKSECSPDDQGNLRPPSNSAIILGISTPEVFTKKLIDSGWVLLRPHSATYRKILTKTNESKIAYIFIRKNGIDIQIIPISEEKLPIKPNSLYRESLTQGQVVRHTLAHTTFNLYEGILRFSDSFINNELNLDRYFIPQGEKDKRTDALKKEAHLRKNSGEYSISDLYEACSDGNGGAAYLSDGIWITSGGGVHDWGR</sequence>
<organism evidence="1 2">
    <name type="scientific">Acinetobacter bohemicus</name>
    <dbReference type="NCBI Taxonomy" id="1435036"/>
    <lineage>
        <taxon>Bacteria</taxon>
        <taxon>Pseudomonadati</taxon>
        <taxon>Pseudomonadota</taxon>
        <taxon>Gammaproteobacteria</taxon>
        <taxon>Moraxellales</taxon>
        <taxon>Moraxellaceae</taxon>
        <taxon>Acinetobacter</taxon>
    </lineage>
</organism>
<gene>
    <name evidence="1" type="ORF">SAMN05444586_10101</name>
</gene>
<name>A0A1I6T6V6_9GAMM</name>
<reference evidence="2" key="1">
    <citation type="submission" date="2016-10" db="EMBL/GenBank/DDBJ databases">
        <authorList>
            <person name="Varghese N."/>
            <person name="Submissions S."/>
        </authorList>
    </citation>
    <scope>NUCLEOTIDE SEQUENCE [LARGE SCALE GENOMIC DNA]</scope>
    <source>
        <strain evidence="2">ANC 5076</strain>
    </source>
</reference>
<proteinExistence type="predicted"/>
<dbReference type="AlphaFoldDB" id="A0A1I6T6V6"/>
<accession>A0A1I6T6V6</accession>
<dbReference type="Proteomes" id="UP000182827">
    <property type="component" value="Unassembled WGS sequence"/>
</dbReference>
<evidence type="ECO:0008006" key="3">
    <source>
        <dbReference type="Google" id="ProtNLM"/>
    </source>
</evidence>
<dbReference type="RefSeq" id="WP_074945849.1">
    <property type="nucleotide sequence ID" value="NZ_FOZU01000010.1"/>
</dbReference>
<evidence type="ECO:0000313" key="1">
    <source>
        <dbReference type="EMBL" id="SFS84936.1"/>
    </source>
</evidence>
<evidence type="ECO:0000313" key="2">
    <source>
        <dbReference type="Proteomes" id="UP000182827"/>
    </source>
</evidence>
<keyword evidence="2" id="KW-1185">Reference proteome</keyword>
<dbReference type="EMBL" id="FOZU01000010">
    <property type="protein sequence ID" value="SFS84936.1"/>
    <property type="molecule type" value="Genomic_DNA"/>
</dbReference>
<protein>
    <recommendedName>
        <fullName evidence="3">Immunity protein 26</fullName>
    </recommendedName>
</protein>